<dbReference type="Gene3D" id="1.10.10.10">
    <property type="entry name" value="Winged helix-like DNA-binding domain superfamily/Winged helix DNA-binding domain"/>
    <property type="match status" value="1"/>
</dbReference>
<organism evidence="5 6">
    <name type="scientific">Bacteroides thetaiotaomicron</name>
    <dbReference type="NCBI Taxonomy" id="818"/>
    <lineage>
        <taxon>Bacteria</taxon>
        <taxon>Pseudomonadati</taxon>
        <taxon>Bacteroidota</taxon>
        <taxon>Bacteroidia</taxon>
        <taxon>Bacteroidales</taxon>
        <taxon>Bacteroidaceae</taxon>
        <taxon>Bacteroides</taxon>
    </lineage>
</organism>
<evidence type="ECO:0000256" key="2">
    <source>
        <dbReference type="ARBA" id="ARBA00023125"/>
    </source>
</evidence>
<dbReference type="PANTHER" id="PTHR33204:SF39">
    <property type="entry name" value="TRANSCRIPTIONAL REGULATORY PROTEIN"/>
    <property type="match status" value="1"/>
</dbReference>
<feature type="domain" description="HTH hxlR-type" evidence="4">
    <location>
        <begin position="19"/>
        <end position="110"/>
    </location>
</feature>
<dbReference type="EMBL" id="WCSY01000012">
    <property type="protein sequence ID" value="KAB4311583.1"/>
    <property type="molecule type" value="Genomic_DNA"/>
</dbReference>
<dbReference type="PANTHER" id="PTHR33204">
    <property type="entry name" value="TRANSCRIPTIONAL REGULATOR, MARR FAMILY"/>
    <property type="match status" value="1"/>
</dbReference>
<evidence type="ECO:0000256" key="1">
    <source>
        <dbReference type="ARBA" id="ARBA00023015"/>
    </source>
</evidence>
<dbReference type="InterPro" id="IPR036390">
    <property type="entry name" value="WH_DNA-bd_sf"/>
</dbReference>
<dbReference type="InterPro" id="IPR036388">
    <property type="entry name" value="WH-like_DNA-bd_sf"/>
</dbReference>
<comment type="caution">
    <text evidence="5">The sequence shown here is derived from an EMBL/GenBank/DDBJ whole genome shotgun (WGS) entry which is preliminary data.</text>
</comment>
<accession>A0A6I0R575</accession>
<sequence>MSKIELKENLKKYSNLDECPIRNIISRFSGKWPVIILCILSENECTRFNQIQKAIPDISPKVLSDTLKNLETDGIIKRIVYGEVPPRVEYSLTKLGLSLMPYINNPVRSY</sequence>
<evidence type="ECO:0000256" key="3">
    <source>
        <dbReference type="ARBA" id="ARBA00023163"/>
    </source>
</evidence>
<protein>
    <submittedName>
        <fullName evidence="5">Helix-turn-helix transcriptional regulator</fullName>
    </submittedName>
</protein>
<keyword evidence="2" id="KW-0238">DNA-binding</keyword>
<reference evidence="5 6" key="1">
    <citation type="journal article" date="2019" name="Nat. Med.">
        <title>A library of human gut bacterial isolates paired with longitudinal multiomics data enables mechanistic microbiome research.</title>
        <authorList>
            <person name="Poyet M."/>
            <person name="Groussin M."/>
            <person name="Gibbons S.M."/>
            <person name="Avila-Pacheco J."/>
            <person name="Jiang X."/>
            <person name="Kearney S.M."/>
            <person name="Perrotta A.R."/>
            <person name="Berdy B."/>
            <person name="Zhao S."/>
            <person name="Lieberman T.D."/>
            <person name="Swanson P.K."/>
            <person name="Smith M."/>
            <person name="Roesemann S."/>
            <person name="Alexander J.E."/>
            <person name="Rich S.A."/>
            <person name="Livny J."/>
            <person name="Vlamakis H."/>
            <person name="Clish C."/>
            <person name="Bullock K."/>
            <person name="Deik A."/>
            <person name="Scott J."/>
            <person name="Pierce K.A."/>
            <person name="Xavier R.J."/>
            <person name="Alm E.J."/>
        </authorList>
    </citation>
    <scope>NUCLEOTIDE SEQUENCE [LARGE SCALE GENOMIC DNA]</scope>
    <source>
        <strain evidence="5 6">BIOML-A188</strain>
    </source>
</reference>
<dbReference type="Proteomes" id="UP000440614">
    <property type="component" value="Unassembled WGS sequence"/>
</dbReference>
<proteinExistence type="predicted"/>
<dbReference type="Pfam" id="PF01638">
    <property type="entry name" value="HxlR"/>
    <property type="match status" value="1"/>
</dbReference>
<name>A0A6I0R575_BACT4</name>
<dbReference type="AlphaFoldDB" id="A0A6I0R575"/>
<evidence type="ECO:0000259" key="4">
    <source>
        <dbReference type="PROSITE" id="PS51118"/>
    </source>
</evidence>
<evidence type="ECO:0000313" key="5">
    <source>
        <dbReference type="EMBL" id="KAB4311583.1"/>
    </source>
</evidence>
<dbReference type="SUPFAM" id="SSF46785">
    <property type="entry name" value="Winged helix' DNA-binding domain"/>
    <property type="match status" value="1"/>
</dbReference>
<dbReference type="PROSITE" id="PS51118">
    <property type="entry name" value="HTH_HXLR"/>
    <property type="match status" value="1"/>
</dbReference>
<dbReference type="GO" id="GO:0003677">
    <property type="term" value="F:DNA binding"/>
    <property type="evidence" value="ECO:0007669"/>
    <property type="project" value="UniProtKB-KW"/>
</dbReference>
<gene>
    <name evidence="5" type="ORF">GAO51_13645</name>
</gene>
<keyword evidence="3" id="KW-0804">Transcription</keyword>
<dbReference type="InterPro" id="IPR002577">
    <property type="entry name" value="HTH_HxlR"/>
</dbReference>
<keyword evidence="1" id="KW-0805">Transcription regulation</keyword>
<evidence type="ECO:0000313" key="6">
    <source>
        <dbReference type="Proteomes" id="UP000440614"/>
    </source>
</evidence>